<keyword evidence="1" id="KW-0472">Membrane</keyword>
<dbReference type="AlphaFoldDB" id="A0A7W7VJA0"/>
<dbReference type="InterPro" id="IPR025323">
    <property type="entry name" value="DUF4229"/>
</dbReference>
<organism evidence="2 3">
    <name type="scientific">Actinophytocola algeriensis</name>
    <dbReference type="NCBI Taxonomy" id="1768010"/>
    <lineage>
        <taxon>Bacteria</taxon>
        <taxon>Bacillati</taxon>
        <taxon>Actinomycetota</taxon>
        <taxon>Actinomycetes</taxon>
        <taxon>Pseudonocardiales</taxon>
        <taxon>Pseudonocardiaceae</taxon>
    </lineage>
</organism>
<accession>A0A7W7VJA0</accession>
<name>A0A7W7VJA0_9PSEU</name>
<feature type="transmembrane region" description="Helical" evidence="1">
    <location>
        <begin position="17"/>
        <end position="36"/>
    </location>
</feature>
<evidence type="ECO:0000313" key="2">
    <source>
        <dbReference type="EMBL" id="MBB4911850.1"/>
    </source>
</evidence>
<gene>
    <name evidence="2" type="ORF">FHR82_008121</name>
</gene>
<keyword evidence="3" id="KW-1185">Reference proteome</keyword>
<protein>
    <submittedName>
        <fullName evidence="2">O-antigen ligase</fullName>
    </submittedName>
</protein>
<evidence type="ECO:0000313" key="3">
    <source>
        <dbReference type="Proteomes" id="UP000520767"/>
    </source>
</evidence>
<proteinExistence type="predicted"/>
<sequence length="102" mass="11091">MTSNVMPVAEHNLARDLTLYTVGRIALIAVVTVLLMLFEVPLLVAVAVAVVVGFPLGLLVFRGLNHRVTAALAERGEDRMNTRERLRAELRGDQPGRDTDAG</sequence>
<dbReference type="Pfam" id="PF14012">
    <property type="entry name" value="DUF4229"/>
    <property type="match status" value="1"/>
</dbReference>
<reference evidence="2 3" key="1">
    <citation type="submission" date="2020-08" db="EMBL/GenBank/DDBJ databases">
        <title>Genomic Encyclopedia of Type Strains, Phase III (KMG-III): the genomes of soil and plant-associated and newly described type strains.</title>
        <authorList>
            <person name="Whitman W."/>
        </authorList>
    </citation>
    <scope>NUCLEOTIDE SEQUENCE [LARGE SCALE GENOMIC DNA]</scope>
    <source>
        <strain evidence="2 3">CECT 8960</strain>
    </source>
</reference>
<feature type="transmembrane region" description="Helical" evidence="1">
    <location>
        <begin position="42"/>
        <end position="61"/>
    </location>
</feature>
<dbReference type="EMBL" id="JACHJQ010000011">
    <property type="protein sequence ID" value="MBB4911850.1"/>
    <property type="molecule type" value="Genomic_DNA"/>
</dbReference>
<comment type="caution">
    <text evidence="2">The sequence shown here is derived from an EMBL/GenBank/DDBJ whole genome shotgun (WGS) entry which is preliminary data.</text>
</comment>
<keyword evidence="1" id="KW-0812">Transmembrane</keyword>
<keyword evidence="1" id="KW-1133">Transmembrane helix</keyword>
<keyword evidence="2" id="KW-0436">Ligase</keyword>
<dbReference type="Proteomes" id="UP000520767">
    <property type="component" value="Unassembled WGS sequence"/>
</dbReference>
<dbReference type="GO" id="GO:0016874">
    <property type="term" value="F:ligase activity"/>
    <property type="evidence" value="ECO:0007669"/>
    <property type="project" value="UniProtKB-KW"/>
</dbReference>
<evidence type="ECO:0000256" key="1">
    <source>
        <dbReference type="SAM" id="Phobius"/>
    </source>
</evidence>
<dbReference type="RefSeq" id="WP_225943996.1">
    <property type="nucleotide sequence ID" value="NZ_JADBEA010000001.1"/>
</dbReference>